<organism evidence="1 2">
    <name type="scientific">Gossypium arboreum</name>
    <name type="common">Tree cotton</name>
    <name type="synonym">Gossypium nanking</name>
    <dbReference type="NCBI Taxonomy" id="29729"/>
    <lineage>
        <taxon>Eukaryota</taxon>
        <taxon>Viridiplantae</taxon>
        <taxon>Streptophyta</taxon>
        <taxon>Embryophyta</taxon>
        <taxon>Tracheophyta</taxon>
        <taxon>Spermatophyta</taxon>
        <taxon>Magnoliopsida</taxon>
        <taxon>eudicotyledons</taxon>
        <taxon>Gunneridae</taxon>
        <taxon>Pentapetalae</taxon>
        <taxon>rosids</taxon>
        <taxon>malvids</taxon>
        <taxon>Malvales</taxon>
        <taxon>Malvaceae</taxon>
        <taxon>Malvoideae</taxon>
        <taxon>Gossypium</taxon>
    </lineage>
</organism>
<protein>
    <submittedName>
        <fullName evidence="1">Uncharacterized protein</fullName>
    </submittedName>
</protein>
<reference evidence="2" key="1">
    <citation type="submission" date="2014-09" db="EMBL/GenBank/DDBJ databases">
        <authorList>
            <person name="Mudge J."/>
            <person name="Ramaraj T."/>
            <person name="Lindquist I.E."/>
            <person name="Bharti A.K."/>
            <person name="Sundararajan A."/>
            <person name="Cameron C.T."/>
            <person name="Woodward J.E."/>
            <person name="May G.D."/>
            <person name="Brubaker C."/>
            <person name="Broadhvest J."/>
            <person name="Wilkins T.A."/>
        </authorList>
    </citation>
    <scope>NUCLEOTIDE SEQUENCE</scope>
    <source>
        <strain evidence="2">cv. AKA8401</strain>
    </source>
</reference>
<accession>A0A0B0NFP4</accession>
<dbReference type="Proteomes" id="UP000032142">
    <property type="component" value="Unassembled WGS sequence"/>
</dbReference>
<dbReference type="AlphaFoldDB" id="A0A0B0NFP4"/>
<proteinExistence type="predicted"/>
<gene>
    <name evidence="1" type="ORF">F383_16443</name>
</gene>
<evidence type="ECO:0000313" key="2">
    <source>
        <dbReference type="Proteomes" id="UP000032142"/>
    </source>
</evidence>
<keyword evidence="2" id="KW-1185">Reference proteome</keyword>
<dbReference type="EMBL" id="KN394351">
    <property type="protein sequence ID" value="KHG10649.1"/>
    <property type="molecule type" value="Genomic_DNA"/>
</dbReference>
<sequence length="35" mass="3880">MIEPPTSLDPRVSLTMLKKKGKGISIKLSKLQVNK</sequence>
<evidence type="ECO:0000313" key="1">
    <source>
        <dbReference type="EMBL" id="KHG10649.1"/>
    </source>
</evidence>
<name>A0A0B0NFP4_GOSAR</name>